<dbReference type="Proteomes" id="UP000248132">
    <property type="component" value="Unassembled WGS sequence"/>
</dbReference>
<feature type="domain" description="Prepilin peptidase A24 N-terminal" evidence="12">
    <location>
        <begin position="11"/>
        <end position="94"/>
    </location>
</feature>
<name>A0A318XGI7_9FIRM</name>
<feature type="transmembrane region" description="Helical" evidence="10">
    <location>
        <begin position="201"/>
        <end position="226"/>
    </location>
</feature>
<evidence type="ECO:0000256" key="2">
    <source>
        <dbReference type="ARBA" id="ARBA00005801"/>
    </source>
</evidence>
<keyword evidence="9 13" id="KW-0489">Methyltransferase</keyword>
<organism evidence="13 14">
    <name type="scientific">Ruminiclostridium sufflavum DSM 19573</name>
    <dbReference type="NCBI Taxonomy" id="1121337"/>
    <lineage>
        <taxon>Bacteria</taxon>
        <taxon>Bacillati</taxon>
        <taxon>Bacillota</taxon>
        <taxon>Clostridia</taxon>
        <taxon>Eubacteriales</taxon>
        <taxon>Oscillospiraceae</taxon>
        <taxon>Ruminiclostridium</taxon>
    </lineage>
</organism>
<dbReference type="PANTHER" id="PTHR30487">
    <property type="entry name" value="TYPE 4 PREPILIN-LIKE PROTEINS LEADER PEPTIDE-PROCESSING ENZYME"/>
    <property type="match status" value="1"/>
</dbReference>
<keyword evidence="14" id="KW-1185">Reference proteome</keyword>
<dbReference type="PANTHER" id="PTHR30487:SF0">
    <property type="entry name" value="PREPILIN LEADER PEPTIDASE_N-METHYLTRANSFERASE-RELATED"/>
    <property type="match status" value="1"/>
</dbReference>
<accession>A0A318XGI7</accession>
<dbReference type="GO" id="GO:0008168">
    <property type="term" value="F:methyltransferase activity"/>
    <property type="evidence" value="ECO:0007669"/>
    <property type="project" value="UniProtKB-KW"/>
</dbReference>
<feature type="transmembrane region" description="Helical" evidence="10">
    <location>
        <begin position="238"/>
        <end position="261"/>
    </location>
</feature>
<dbReference type="InterPro" id="IPR050882">
    <property type="entry name" value="Prepilin_peptidase/N-MTase"/>
</dbReference>
<evidence type="ECO:0000256" key="6">
    <source>
        <dbReference type="ARBA" id="ARBA00022989"/>
    </source>
</evidence>
<proteinExistence type="inferred from homology"/>
<evidence type="ECO:0000259" key="12">
    <source>
        <dbReference type="Pfam" id="PF06750"/>
    </source>
</evidence>
<feature type="transmembrane region" description="Helical" evidence="10">
    <location>
        <begin position="100"/>
        <end position="120"/>
    </location>
</feature>
<comment type="function">
    <text evidence="9">Plays an essential role in type IV pili and type II pseudopili formation by proteolytically removing the leader sequence from substrate proteins and subsequently monomethylating the alpha-amino group of the newly exposed N-terminal phenylalanine.</text>
</comment>
<evidence type="ECO:0000259" key="11">
    <source>
        <dbReference type="Pfam" id="PF01478"/>
    </source>
</evidence>
<keyword evidence="3" id="KW-1003">Cell membrane</keyword>
<protein>
    <recommendedName>
        <fullName evidence="9">Prepilin leader peptidase/N-methyltransferase</fullName>
        <ecNumber evidence="9">2.1.1.-</ecNumber>
        <ecNumber evidence="9">3.4.23.43</ecNumber>
    </recommendedName>
</protein>
<reference evidence="13 14" key="1">
    <citation type="submission" date="2018-06" db="EMBL/GenBank/DDBJ databases">
        <title>Genomic Encyclopedia of Type Strains, Phase I: the one thousand microbial genomes (KMG-I) project.</title>
        <authorList>
            <person name="Kyrpides N."/>
        </authorList>
    </citation>
    <scope>NUCLEOTIDE SEQUENCE [LARGE SCALE GENOMIC DNA]</scope>
    <source>
        <strain evidence="13 14">DSM 19573</strain>
    </source>
</reference>
<keyword evidence="4" id="KW-0997">Cell inner membrane</keyword>
<dbReference type="PRINTS" id="PR00864">
    <property type="entry name" value="PREPILNPTASE"/>
</dbReference>
<dbReference type="Pfam" id="PF01478">
    <property type="entry name" value="Peptidase_A24"/>
    <property type="match status" value="1"/>
</dbReference>
<keyword evidence="5 9" id="KW-0812">Transmembrane</keyword>
<keyword evidence="7 10" id="KW-0472">Membrane</keyword>
<evidence type="ECO:0000313" key="13">
    <source>
        <dbReference type="EMBL" id="PYG85645.1"/>
    </source>
</evidence>
<evidence type="ECO:0000256" key="9">
    <source>
        <dbReference type="RuleBase" id="RU003794"/>
    </source>
</evidence>
<feature type="domain" description="Prepilin type IV endopeptidase peptidase" evidence="11">
    <location>
        <begin position="105"/>
        <end position="221"/>
    </location>
</feature>
<evidence type="ECO:0000256" key="7">
    <source>
        <dbReference type="ARBA" id="ARBA00023136"/>
    </source>
</evidence>
<evidence type="ECO:0000256" key="1">
    <source>
        <dbReference type="ARBA" id="ARBA00004429"/>
    </source>
</evidence>
<evidence type="ECO:0000256" key="8">
    <source>
        <dbReference type="RuleBase" id="RU003793"/>
    </source>
</evidence>
<keyword evidence="9 13" id="KW-0808">Transferase</keyword>
<keyword evidence="9" id="KW-0511">Multifunctional enzyme</keyword>
<sequence length="267" mass="29227">MQTLITLYIAVFGLIIGSFLNVCIYRIPAKQSVISPPSHCTSCGTRLKALDLVPVFSYIFLRGKCCYCGEKVSARYPIVESLTSIAFVLLYFRFSISMEFFAAAVFSCILICEAFVDFDLKIIPDEFVLVGMLSGAALFAYNLFYPVSLYGDRAWYNPVIGIACGAGVLLLVAIIGSIIYKTEDAMGMGDVKLLAAVGLFLGWRLTLVALFLTVLSAAVISLVLIISRKINGKSTVAFGPFIAIGTFITMLYGWNIIELYLGFIPKQ</sequence>
<feature type="transmembrane region" description="Helical" evidence="10">
    <location>
        <begin position="127"/>
        <end position="147"/>
    </location>
</feature>
<comment type="catalytic activity">
    <reaction evidence="9">
        <text>Typically cleaves a -Gly-|-Phe- bond to release an N-terminal, basic peptide of 5-8 residues from type IV prepilin, and then N-methylates the new N-terminal amino group, the methyl donor being S-adenosyl-L-methionine.</text>
        <dbReference type="EC" id="3.4.23.43"/>
    </reaction>
</comment>
<dbReference type="EMBL" id="QKMR01000025">
    <property type="protein sequence ID" value="PYG85645.1"/>
    <property type="molecule type" value="Genomic_DNA"/>
</dbReference>
<keyword evidence="9" id="KW-0378">Hydrolase</keyword>
<dbReference type="EC" id="2.1.1.-" evidence="9"/>
<dbReference type="InterPro" id="IPR014032">
    <property type="entry name" value="Peptidase_A24A_bac"/>
</dbReference>
<dbReference type="InterPro" id="IPR010627">
    <property type="entry name" value="Prepilin_pept_A24_N"/>
</dbReference>
<dbReference type="AlphaFoldDB" id="A0A318XGI7"/>
<feature type="transmembrane region" description="Helical" evidence="10">
    <location>
        <begin position="159"/>
        <end position="180"/>
    </location>
</feature>
<comment type="caution">
    <text evidence="13">The sequence shown here is derived from an EMBL/GenBank/DDBJ whole genome shotgun (WGS) entry which is preliminary data.</text>
</comment>
<evidence type="ECO:0000313" key="14">
    <source>
        <dbReference type="Proteomes" id="UP000248132"/>
    </source>
</evidence>
<evidence type="ECO:0000256" key="4">
    <source>
        <dbReference type="ARBA" id="ARBA00022519"/>
    </source>
</evidence>
<keyword evidence="9" id="KW-0645">Protease</keyword>
<evidence type="ECO:0000256" key="3">
    <source>
        <dbReference type="ARBA" id="ARBA00022475"/>
    </source>
</evidence>
<dbReference type="InterPro" id="IPR000045">
    <property type="entry name" value="Prepilin_IV_endopep_pep"/>
</dbReference>
<dbReference type="GO" id="GO:0005886">
    <property type="term" value="C:plasma membrane"/>
    <property type="evidence" value="ECO:0007669"/>
    <property type="project" value="UniProtKB-SubCell"/>
</dbReference>
<comment type="similarity">
    <text evidence="2 8">Belongs to the peptidase A24 family.</text>
</comment>
<dbReference type="GO" id="GO:0004190">
    <property type="term" value="F:aspartic-type endopeptidase activity"/>
    <property type="evidence" value="ECO:0007669"/>
    <property type="project" value="UniProtKB-EC"/>
</dbReference>
<comment type="subcellular location">
    <subcellularLocation>
        <location evidence="1">Cell inner membrane</location>
        <topology evidence="1">Multi-pass membrane protein</topology>
    </subcellularLocation>
    <subcellularLocation>
        <location evidence="9">Cell membrane</location>
        <topology evidence="9">Multi-pass membrane protein</topology>
    </subcellularLocation>
</comment>
<evidence type="ECO:0000256" key="10">
    <source>
        <dbReference type="SAM" id="Phobius"/>
    </source>
</evidence>
<dbReference type="RefSeq" id="WP_110463297.1">
    <property type="nucleotide sequence ID" value="NZ_QKMR01000025.1"/>
</dbReference>
<dbReference type="GO" id="GO:0006465">
    <property type="term" value="P:signal peptide processing"/>
    <property type="evidence" value="ECO:0007669"/>
    <property type="project" value="TreeGrafter"/>
</dbReference>
<dbReference type="Gene3D" id="1.20.120.1220">
    <property type="match status" value="1"/>
</dbReference>
<keyword evidence="6 10" id="KW-1133">Transmembrane helix</keyword>
<dbReference type="OrthoDB" id="9789291at2"/>
<dbReference type="Pfam" id="PF06750">
    <property type="entry name" value="A24_N_bact"/>
    <property type="match status" value="1"/>
</dbReference>
<evidence type="ECO:0000256" key="5">
    <source>
        <dbReference type="ARBA" id="ARBA00022692"/>
    </source>
</evidence>
<dbReference type="GO" id="GO:0032259">
    <property type="term" value="P:methylation"/>
    <property type="evidence" value="ECO:0007669"/>
    <property type="project" value="UniProtKB-KW"/>
</dbReference>
<feature type="transmembrane region" description="Helical" evidence="10">
    <location>
        <begin position="6"/>
        <end position="25"/>
    </location>
</feature>
<dbReference type="EC" id="3.4.23.43" evidence="9"/>
<gene>
    <name evidence="13" type="ORF">LY28_03333</name>
</gene>